<dbReference type="GO" id="GO:0008255">
    <property type="term" value="F:ecdysis-triggering hormone activity"/>
    <property type="evidence" value="ECO:0007669"/>
    <property type="project" value="InterPro"/>
</dbReference>
<sequence length="93" mass="10110">MSSPKLLIFITFIIAVAFLIDNSSASPYPSLDLFGGYDIVGICLKNCAQCKKMFGGFFEGQLCAESCVKFKGKVIPDCEDLASIAPFLNTKEE</sequence>
<dbReference type="GO" id="GO:0007218">
    <property type="term" value="P:neuropeptide signaling pathway"/>
    <property type="evidence" value="ECO:0007669"/>
    <property type="project" value="UniProtKB-UniRule"/>
</dbReference>
<evidence type="ECO:0000256" key="3">
    <source>
        <dbReference type="SAM" id="SignalP"/>
    </source>
</evidence>
<comment type="subcellular location">
    <subcellularLocation>
        <location evidence="1">Secreted</location>
    </subcellularLocation>
</comment>
<keyword evidence="1" id="KW-0964">Secreted</keyword>
<protein>
    <recommendedName>
        <fullName evidence="1">Eclosion hormone</fullName>
    </recommendedName>
    <alternativeName>
        <fullName evidence="1">EH</fullName>
    </alternativeName>
    <alternativeName>
        <fullName evidence="1">Ecdysis activator</fullName>
    </alternativeName>
</protein>
<dbReference type="Proteomes" id="UP001153620">
    <property type="component" value="Chromosome 4"/>
</dbReference>
<reference evidence="4" key="1">
    <citation type="submission" date="2022-01" db="EMBL/GenBank/DDBJ databases">
        <authorList>
            <person name="King R."/>
        </authorList>
    </citation>
    <scope>NUCLEOTIDE SEQUENCE</scope>
</reference>
<dbReference type="GO" id="GO:0005576">
    <property type="term" value="C:extracellular region"/>
    <property type="evidence" value="ECO:0007669"/>
    <property type="project" value="UniProtKB-SubCell"/>
</dbReference>
<evidence type="ECO:0000256" key="1">
    <source>
        <dbReference type="PIRNR" id="PIRNR001859"/>
    </source>
</evidence>
<dbReference type="Pfam" id="PF04736">
    <property type="entry name" value="Eclosion"/>
    <property type="match status" value="1"/>
</dbReference>
<reference evidence="4" key="2">
    <citation type="submission" date="2022-10" db="EMBL/GenBank/DDBJ databases">
        <authorList>
            <consortium name="ENA_rothamsted_submissions"/>
            <consortium name="culmorum"/>
            <person name="King R."/>
        </authorList>
    </citation>
    <scope>NUCLEOTIDE SEQUENCE</scope>
</reference>
<keyword evidence="2" id="KW-1015">Disulfide bond</keyword>
<organism evidence="4 5">
    <name type="scientific">Chironomus riparius</name>
    <dbReference type="NCBI Taxonomy" id="315576"/>
    <lineage>
        <taxon>Eukaryota</taxon>
        <taxon>Metazoa</taxon>
        <taxon>Ecdysozoa</taxon>
        <taxon>Arthropoda</taxon>
        <taxon>Hexapoda</taxon>
        <taxon>Insecta</taxon>
        <taxon>Pterygota</taxon>
        <taxon>Neoptera</taxon>
        <taxon>Endopterygota</taxon>
        <taxon>Diptera</taxon>
        <taxon>Nematocera</taxon>
        <taxon>Chironomoidea</taxon>
        <taxon>Chironomidae</taxon>
        <taxon>Chironominae</taxon>
        <taxon>Chironomus</taxon>
    </lineage>
</organism>
<feature type="chain" id="PRO_5040460218" description="Eclosion hormone" evidence="3">
    <location>
        <begin position="26"/>
        <end position="93"/>
    </location>
</feature>
<comment type="similarity">
    <text evidence="1">Belongs to the insect eclosion hormone family.</text>
</comment>
<gene>
    <name evidence="4" type="ORF">CHIRRI_LOCUS13137</name>
</gene>
<evidence type="ECO:0000313" key="5">
    <source>
        <dbReference type="Proteomes" id="UP001153620"/>
    </source>
</evidence>
<keyword evidence="1" id="KW-0527">Neuropeptide</keyword>
<feature type="disulfide bond" evidence="2">
    <location>
        <begin position="47"/>
        <end position="63"/>
    </location>
</feature>
<dbReference type="GO" id="GO:0018990">
    <property type="term" value="P:ecdysis, chitin-based cuticle"/>
    <property type="evidence" value="ECO:0007669"/>
    <property type="project" value="UniProtKB-UniRule"/>
</dbReference>
<feature type="disulfide bond" evidence="2">
    <location>
        <begin position="50"/>
        <end position="78"/>
    </location>
</feature>
<dbReference type="InterPro" id="IPR006825">
    <property type="entry name" value="Eclosion"/>
</dbReference>
<name>A0A9N9S8N5_9DIPT</name>
<feature type="signal peptide" evidence="3">
    <location>
        <begin position="1"/>
        <end position="25"/>
    </location>
</feature>
<accession>A0A9N9S8N5</accession>
<evidence type="ECO:0000256" key="2">
    <source>
        <dbReference type="PIRSR" id="PIRSR001859-50"/>
    </source>
</evidence>
<feature type="disulfide bond" evidence="2">
    <location>
        <begin position="43"/>
        <end position="67"/>
    </location>
</feature>
<keyword evidence="5" id="KW-1185">Reference proteome</keyword>
<dbReference type="PIRSF" id="PIRSF001859">
    <property type="entry name" value="Eclosion"/>
    <property type="match status" value="1"/>
</dbReference>
<dbReference type="EMBL" id="OU895880">
    <property type="protein sequence ID" value="CAG9810320.1"/>
    <property type="molecule type" value="Genomic_DNA"/>
</dbReference>
<dbReference type="AlphaFoldDB" id="A0A9N9S8N5"/>
<keyword evidence="1" id="KW-0372">Hormone</keyword>
<comment type="function">
    <text evidence="1">Neuropeptide that triggers the performance of ecdysis behaviors at the end of a molt. It triggers adult behavior patterns: larval, pupal and adult ecdysis, and plasticization during the molt.</text>
</comment>
<dbReference type="OrthoDB" id="6432957at2759"/>
<proteinExistence type="inferred from homology"/>
<keyword evidence="3" id="KW-0732">Signal</keyword>
<evidence type="ECO:0000313" key="4">
    <source>
        <dbReference type="EMBL" id="CAG9810320.1"/>
    </source>
</evidence>